<protein>
    <submittedName>
        <fullName evidence="1">Uncharacterized protein</fullName>
    </submittedName>
</protein>
<name>A0A2P2NLK2_RHIMU</name>
<organism evidence="1">
    <name type="scientific">Rhizophora mucronata</name>
    <name type="common">Asiatic mangrove</name>
    <dbReference type="NCBI Taxonomy" id="61149"/>
    <lineage>
        <taxon>Eukaryota</taxon>
        <taxon>Viridiplantae</taxon>
        <taxon>Streptophyta</taxon>
        <taxon>Embryophyta</taxon>
        <taxon>Tracheophyta</taxon>
        <taxon>Spermatophyta</taxon>
        <taxon>Magnoliopsida</taxon>
        <taxon>eudicotyledons</taxon>
        <taxon>Gunneridae</taxon>
        <taxon>Pentapetalae</taxon>
        <taxon>rosids</taxon>
        <taxon>fabids</taxon>
        <taxon>Malpighiales</taxon>
        <taxon>Rhizophoraceae</taxon>
        <taxon>Rhizophora</taxon>
    </lineage>
</organism>
<accession>A0A2P2NLK2</accession>
<evidence type="ECO:0000313" key="1">
    <source>
        <dbReference type="EMBL" id="MBX43358.1"/>
    </source>
</evidence>
<proteinExistence type="predicted"/>
<sequence>MCFCIIFTGEFQRSANSKAIPLYFTTIKHDGSVTFSFLMFCKVFLTLYSHA</sequence>
<dbReference type="EMBL" id="GGEC01062874">
    <property type="protein sequence ID" value="MBX43358.1"/>
    <property type="molecule type" value="Transcribed_RNA"/>
</dbReference>
<dbReference type="AlphaFoldDB" id="A0A2P2NLK2"/>
<reference evidence="1" key="1">
    <citation type="submission" date="2018-02" db="EMBL/GenBank/DDBJ databases">
        <title>Rhizophora mucronata_Transcriptome.</title>
        <authorList>
            <person name="Meera S.P."/>
            <person name="Sreeshan A."/>
            <person name="Augustine A."/>
        </authorList>
    </citation>
    <scope>NUCLEOTIDE SEQUENCE</scope>
    <source>
        <tissue evidence="1">Leaf</tissue>
    </source>
</reference>